<comment type="caution">
    <text evidence="2">The sequence shown here is derived from an EMBL/GenBank/DDBJ whole genome shotgun (WGS) entry which is preliminary data.</text>
</comment>
<reference evidence="2 3" key="1">
    <citation type="journal article" date="2016" name="Nat. Commun.">
        <title>Thousands of microbial genomes shed light on interconnected biogeochemical processes in an aquifer system.</title>
        <authorList>
            <person name="Anantharaman K."/>
            <person name="Brown C.T."/>
            <person name="Hug L.A."/>
            <person name="Sharon I."/>
            <person name="Castelle C.J."/>
            <person name="Probst A.J."/>
            <person name="Thomas B.C."/>
            <person name="Singh A."/>
            <person name="Wilkins M.J."/>
            <person name="Karaoz U."/>
            <person name="Brodie E.L."/>
            <person name="Williams K.H."/>
            <person name="Hubbard S.S."/>
            <person name="Banfield J.F."/>
        </authorList>
    </citation>
    <scope>NUCLEOTIDE SEQUENCE [LARGE SCALE GENOMIC DNA]</scope>
</reference>
<gene>
    <name evidence="2" type="ORF">A2720_02510</name>
</gene>
<dbReference type="STRING" id="1817825.A2720_02510"/>
<organism evidence="2 3">
    <name type="scientific">Candidatus Doudnabacteria bacterium RIFCSPHIGHO2_01_FULL_46_24</name>
    <dbReference type="NCBI Taxonomy" id="1817825"/>
    <lineage>
        <taxon>Bacteria</taxon>
        <taxon>Candidatus Doudnaibacteriota</taxon>
    </lineage>
</organism>
<accession>A0A1F5NUQ8</accession>
<sequence>MKLPVLILLAAFVSIAVFGFIGLSHGSIFSTCAMAVMSGSPSCPVEPTAESSLLHAQIFQSFSEGTLLTLLLLVTIILACLALLTVLELPASKASYFATDFQLLSSKTHFKTKLLRWFQLLVKQGALSA</sequence>
<dbReference type="Proteomes" id="UP000178892">
    <property type="component" value="Unassembled WGS sequence"/>
</dbReference>
<evidence type="ECO:0000313" key="3">
    <source>
        <dbReference type="Proteomes" id="UP000178892"/>
    </source>
</evidence>
<feature type="transmembrane region" description="Helical" evidence="1">
    <location>
        <begin position="67"/>
        <end position="87"/>
    </location>
</feature>
<dbReference type="EMBL" id="MFEL01000008">
    <property type="protein sequence ID" value="OGE81388.1"/>
    <property type="molecule type" value="Genomic_DNA"/>
</dbReference>
<keyword evidence="1" id="KW-0812">Transmembrane</keyword>
<evidence type="ECO:0000256" key="1">
    <source>
        <dbReference type="SAM" id="Phobius"/>
    </source>
</evidence>
<name>A0A1F5NUQ8_9BACT</name>
<evidence type="ECO:0000313" key="2">
    <source>
        <dbReference type="EMBL" id="OGE81388.1"/>
    </source>
</evidence>
<protein>
    <submittedName>
        <fullName evidence="2">Uncharacterized protein</fullName>
    </submittedName>
</protein>
<keyword evidence="1" id="KW-1133">Transmembrane helix</keyword>
<proteinExistence type="predicted"/>
<keyword evidence="1" id="KW-0472">Membrane</keyword>
<dbReference type="AlphaFoldDB" id="A0A1F5NUQ8"/>